<dbReference type="EMBL" id="VKDB01000015">
    <property type="protein sequence ID" value="TSA83039.1"/>
    <property type="molecule type" value="Genomic_DNA"/>
</dbReference>
<proteinExistence type="predicted"/>
<sequence>MTDFSPTSYQAEAAYRVYAAPRTEGGKLVSLFTAAEGDLQAQAEQAGTPLSVFIEATDAGGARLRVFTPLRDKGESDSAALAALSHLHAAGQIADVSSVWMNGQEFPAQLCGGEWLLKQGDVSVSAAPGADVSGLGLTSELIQIASTGRPNLILELPTLEALTAFQPDFEQIKQLGRATATTGLIVYTLEAERAEVSLRAFGPLKGFDEDAASSNMFACLVGAISVRGALPQDEPLVRGLQMMPGQPSRLSAQYLPQSSGASEVWVGGAARRLTP</sequence>
<dbReference type="OrthoDB" id="66862at2"/>
<dbReference type="SUPFAM" id="SSF54506">
    <property type="entry name" value="Diaminopimelate epimerase-like"/>
    <property type="match status" value="2"/>
</dbReference>
<evidence type="ECO:0000313" key="1">
    <source>
        <dbReference type="EMBL" id="TSA83039.1"/>
    </source>
</evidence>
<organism evidence="1 2">
    <name type="scientific">Deinococcus detaillensis</name>
    <dbReference type="NCBI Taxonomy" id="2592048"/>
    <lineage>
        <taxon>Bacteria</taxon>
        <taxon>Thermotogati</taxon>
        <taxon>Deinococcota</taxon>
        <taxon>Deinococci</taxon>
        <taxon>Deinococcales</taxon>
        <taxon>Deinococcaceae</taxon>
        <taxon>Deinococcus</taxon>
    </lineage>
</organism>
<dbReference type="Pfam" id="PF02567">
    <property type="entry name" value="PhzC-PhzF"/>
    <property type="match status" value="1"/>
</dbReference>
<dbReference type="Proteomes" id="UP000316092">
    <property type="component" value="Unassembled WGS sequence"/>
</dbReference>
<reference evidence="1 2" key="1">
    <citation type="submission" date="2019-07" db="EMBL/GenBank/DDBJ databases">
        <title>Deinococcus detaillus sp. nov., isolated from humus soil in Antarctica.</title>
        <authorList>
            <person name="Zhang K."/>
        </authorList>
    </citation>
    <scope>NUCLEOTIDE SEQUENCE [LARGE SCALE GENOMIC DNA]</scope>
    <source>
        <strain evidence="1 2">H1</strain>
    </source>
</reference>
<name>A0A553US33_9DEIO</name>
<keyword evidence="2" id="KW-1185">Reference proteome</keyword>
<accession>A0A553US33</accession>
<comment type="caution">
    <text evidence="1">The sequence shown here is derived from an EMBL/GenBank/DDBJ whole genome shotgun (WGS) entry which is preliminary data.</text>
</comment>
<dbReference type="PIRSF" id="PIRSF016184">
    <property type="entry name" value="PhzC_PhzF"/>
    <property type="match status" value="1"/>
</dbReference>
<dbReference type="RefSeq" id="WP_143721255.1">
    <property type="nucleotide sequence ID" value="NZ_VKDB01000015.1"/>
</dbReference>
<dbReference type="GO" id="GO:0003824">
    <property type="term" value="F:catalytic activity"/>
    <property type="evidence" value="ECO:0007669"/>
    <property type="project" value="InterPro"/>
</dbReference>
<evidence type="ECO:0000313" key="2">
    <source>
        <dbReference type="Proteomes" id="UP000316092"/>
    </source>
</evidence>
<dbReference type="Gene3D" id="3.10.310.10">
    <property type="entry name" value="Diaminopimelate Epimerase, Chain A, domain 1"/>
    <property type="match status" value="1"/>
</dbReference>
<dbReference type="AlphaFoldDB" id="A0A553US33"/>
<dbReference type="InterPro" id="IPR003719">
    <property type="entry name" value="Phenazine_PhzF-like"/>
</dbReference>
<gene>
    <name evidence="1" type="ORF">FNU79_13055</name>
</gene>
<protein>
    <submittedName>
        <fullName evidence="1">PhzF family phenazine biosynthesis protein</fullName>
    </submittedName>
</protein>